<dbReference type="Proteomes" id="UP000325529">
    <property type="component" value="Chromosome"/>
</dbReference>
<evidence type="ECO:0000313" key="1">
    <source>
        <dbReference type="EMBL" id="QEU91374.1"/>
    </source>
</evidence>
<reference evidence="1 2" key="1">
    <citation type="submission" date="2017-09" db="EMBL/GenBank/DDBJ databases">
        <authorList>
            <person name="Lee N."/>
            <person name="Cho B.-K."/>
        </authorList>
    </citation>
    <scope>NUCLEOTIDE SEQUENCE [LARGE SCALE GENOMIC DNA]</scope>
    <source>
        <strain evidence="1 2">ATCC 12853</strain>
    </source>
</reference>
<evidence type="ECO:0000313" key="2">
    <source>
        <dbReference type="Proteomes" id="UP000325529"/>
    </source>
</evidence>
<organism evidence="1 2">
    <name type="scientific">Streptomyces kanamyceticus</name>
    <dbReference type="NCBI Taxonomy" id="1967"/>
    <lineage>
        <taxon>Bacteria</taxon>
        <taxon>Bacillati</taxon>
        <taxon>Actinomycetota</taxon>
        <taxon>Actinomycetes</taxon>
        <taxon>Kitasatosporales</taxon>
        <taxon>Streptomycetaceae</taxon>
        <taxon>Streptomyces</taxon>
    </lineage>
</organism>
<dbReference type="KEGG" id="ska:CP970_11185"/>
<dbReference type="AlphaFoldDB" id="A0A5J6G9T3"/>
<protein>
    <submittedName>
        <fullName evidence="1">Uncharacterized protein</fullName>
    </submittedName>
</protein>
<dbReference type="Gene3D" id="3.40.50.300">
    <property type="entry name" value="P-loop containing nucleotide triphosphate hydrolases"/>
    <property type="match status" value="1"/>
</dbReference>
<name>A0A5J6G9T3_STRKN</name>
<dbReference type="RefSeq" id="WP_079043270.1">
    <property type="nucleotide sequence ID" value="NZ_CP023699.1"/>
</dbReference>
<gene>
    <name evidence="1" type="ORF">CP970_11185</name>
</gene>
<accession>A0A5J6G9T3</accession>
<sequence>MTTPPYSLPSAAIEAQAASYVDATSTEQQTGILLSVPSHQRAEFDARVQDAQFRKQHAYKSAVSREMEHRALMAECDQLEAAAKNALTIDKLNERSHTLRDFLAAPDEGPVYAIDGLLPTDGNATLVAPKKAGKTTFLGNVLRSFADGEPFLGRLATSPAAVALWNYEMSDRQQRAWLRDAGIRNTDRAHVLGLRGVTLSLRAEAYENWAVEWLGSRGIQVWVIDPAHRAMSGFITRGDPNEAVQMFTETLDRVKERAGVRNIVMAVHTGLNGEHARGASRWGDWPDSILTYSRDDYGIRSLKADGRDVSLEDTPLAYDRETRLLSMPGVDFAQPSAYKVSDTDRLCMWLRDNPGKHPSKRVTAQALGIRAEAAATAFEVGELDGRIVIRPGLRRAHVAWLAEDWERHERELKEGVQGELGEPEDDQR</sequence>
<dbReference type="Pfam" id="PF13481">
    <property type="entry name" value="AAA_25"/>
    <property type="match status" value="1"/>
</dbReference>
<proteinExistence type="predicted"/>
<keyword evidence="2" id="KW-1185">Reference proteome</keyword>
<dbReference type="InterPro" id="IPR027417">
    <property type="entry name" value="P-loop_NTPase"/>
</dbReference>
<dbReference type="SUPFAM" id="SSF52540">
    <property type="entry name" value="P-loop containing nucleoside triphosphate hydrolases"/>
    <property type="match status" value="1"/>
</dbReference>
<dbReference type="EMBL" id="CP023699">
    <property type="protein sequence ID" value="QEU91374.1"/>
    <property type="molecule type" value="Genomic_DNA"/>
</dbReference>
<dbReference type="OrthoDB" id="4934928at2"/>